<keyword evidence="3" id="KW-1185">Reference proteome</keyword>
<feature type="compositionally biased region" description="Basic and acidic residues" evidence="1">
    <location>
        <begin position="9"/>
        <end position="19"/>
    </location>
</feature>
<proteinExistence type="predicted"/>
<name>A0A5N7AZ59_9EURO</name>
<gene>
    <name evidence="2" type="ORF">BDV26DRAFT_22947</name>
</gene>
<dbReference type="AlphaFoldDB" id="A0A5N7AZ59"/>
<evidence type="ECO:0000313" key="2">
    <source>
        <dbReference type="EMBL" id="KAE8375152.1"/>
    </source>
</evidence>
<evidence type="ECO:0000256" key="1">
    <source>
        <dbReference type="SAM" id="MobiDB-lite"/>
    </source>
</evidence>
<sequence length="52" mass="5814">MADVFGLTEGKRRVSDASDRGQAMKRSFLVYLPCTGPNKRKEASRNTMPPEL</sequence>
<reference evidence="2 3" key="1">
    <citation type="submission" date="2019-04" db="EMBL/GenBank/DDBJ databases">
        <title>Friends and foes A comparative genomics studyof 23 Aspergillus species from section Flavi.</title>
        <authorList>
            <consortium name="DOE Joint Genome Institute"/>
            <person name="Kjaerbolling I."/>
            <person name="Vesth T."/>
            <person name="Frisvad J.C."/>
            <person name="Nybo J.L."/>
            <person name="Theobald S."/>
            <person name="Kildgaard S."/>
            <person name="Isbrandt T."/>
            <person name="Kuo A."/>
            <person name="Sato A."/>
            <person name="Lyhne E.K."/>
            <person name="Kogle M.E."/>
            <person name="Wiebenga A."/>
            <person name="Kun R.S."/>
            <person name="Lubbers R.J."/>
            <person name="Makela M.R."/>
            <person name="Barry K."/>
            <person name="Chovatia M."/>
            <person name="Clum A."/>
            <person name="Daum C."/>
            <person name="Haridas S."/>
            <person name="He G."/>
            <person name="LaButti K."/>
            <person name="Lipzen A."/>
            <person name="Mondo S."/>
            <person name="Riley R."/>
            <person name="Salamov A."/>
            <person name="Simmons B.A."/>
            <person name="Magnuson J.K."/>
            <person name="Henrissat B."/>
            <person name="Mortensen U.H."/>
            <person name="Larsen T.O."/>
            <person name="Devries R.P."/>
            <person name="Grigoriev I.V."/>
            <person name="Machida M."/>
            <person name="Baker S.E."/>
            <person name="Andersen M.R."/>
        </authorList>
    </citation>
    <scope>NUCLEOTIDE SEQUENCE [LARGE SCALE GENOMIC DNA]</scope>
    <source>
        <strain evidence="2 3">IBT 29228</strain>
    </source>
</reference>
<evidence type="ECO:0000313" key="3">
    <source>
        <dbReference type="Proteomes" id="UP000326198"/>
    </source>
</evidence>
<accession>A0A5N7AZ59</accession>
<organism evidence="2 3">
    <name type="scientific">Aspergillus bertholletiae</name>
    <dbReference type="NCBI Taxonomy" id="1226010"/>
    <lineage>
        <taxon>Eukaryota</taxon>
        <taxon>Fungi</taxon>
        <taxon>Dikarya</taxon>
        <taxon>Ascomycota</taxon>
        <taxon>Pezizomycotina</taxon>
        <taxon>Eurotiomycetes</taxon>
        <taxon>Eurotiomycetidae</taxon>
        <taxon>Eurotiales</taxon>
        <taxon>Aspergillaceae</taxon>
        <taxon>Aspergillus</taxon>
        <taxon>Aspergillus subgen. Circumdati</taxon>
    </lineage>
</organism>
<dbReference type="Proteomes" id="UP000326198">
    <property type="component" value="Unassembled WGS sequence"/>
</dbReference>
<protein>
    <submittedName>
        <fullName evidence="2">Uncharacterized protein</fullName>
    </submittedName>
</protein>
<feature type="region of interest" description="Disordered" evidence="1">
    <location>
        <begin position="1"/>
        <end position="20"/>
    </location>
</feature>
<dbReference type="EMBL" id="ML736267">
    <property type="protein sequence ID" value="KAE8375152.1"/>
    <property type="molecule type" value="Genomic_DNA"/>
</dbReference>